<organism evidence="2 3">
    <name type="scientific">Streptantibioticus cattleyicolor (strain ATCC 35852 / DSM 46488 / JCM 4925 / NBRC 14057 / NRRL 8057)</name>
    <name type="common">Streptomyces cattleya</name>
    <dbReference type="NCBI Taxonomy" id="1003195"/>
    <lineage>
        <taxon>Bacteria</taxon>
        <taxon>Bacillati</taxon>
        <taxon>Actinomycetota</taxon>
        <taxon>Actinomycetes</taxon>
        <taxon>Kitasatosporales</taxon>
        <taxon>Streptomycetaceae</taxon>
        <taxon>Streptantibioticus</taxon>
    </lineage>
</organism>
<dbReference type="Proteomes" id="UP000007842">
    <property type="component" value="Chromosome"/>
</dbReference>
<evidence type="ECO:0000313" key="3">
    <source>
        <dbReference type="Proteomes" id="UP000007842"/>
    </source>
</evidence>
<keyword evidence="3" id="KW-1185">Reference proteome</keyword>
<feature type="region of interest" description="Disordered" evidence="1">
    <location>
        <begin position="13"/>
        <end position="53"/>
    </location>
</feature>
<dbReference type="KEGG" id="scy:SCATT_01380"/>
<gene>
    <name evidence="2" type="ordered locus">SCATT_01380</name>
</gene>
<accession>G8X1I0</accession>
<protein>
    <submittedName>
        <fullName evidence="2">Uncharacterized protein</fullName>
    </submittedName>
</protein>
<sequence>MVDACTFLLSQAARPATPLVAENGNPKQSTHSQVVGTGRGESCDPTRDGGLRA</sequence>
<evidence type="ECO:0000313" key="2">
    <source>
        <dbReference type="EMBL" id="AEW92509.1"/>
    </source>
</evidence>
<feature type="compositionally biased region" description="Polar residues" evidence="1">
    <location>
        <begin position="25"/>
        <end position="35"/>
    </location>
</feature>
<dbReference type="HOGENOM" id="CLU_3066563_0_0_11"/>
<proteinExistence type="predicted"/>
<evidence type="ECO:0000256" key="1">
    <source>
        <dbReference type="SAM" id="MobiDB-lite"/>
    </source>
</evidence>
<dbReference type="EMBL" id="CP003219">
    <property type="protein sequence ID" value="AEW92509.1"/>
    <property type="molecule type" value="Genomic_DNA"/>
</dbReference>
<reference evidence="3" key="1">
    <citation type="submission" date="2011-12" db="EMBL/GenBank/DDBJ databases">
        <title>Complete genome sequence of Streptomyces cattleya strain DSM 46488.</title>
        <authorList>
            <person name="Ou H.-Y."/>
            <person name="Li P."/>
            <person name="Zhao C."/>
            <person name="O'Hagan D."/>
            <person name="Deng Z."/>
        </authorList>
    </citation>
    <scope>NUCLEOTIDE SEQUENCE [LARGE SCALE GENOMIC DNA]</scope>
    <source>
        <strain evidence="3">ATCC 35852 / DSM 46488 / JCM 4925 / NBRC 14057 / NRRL 8057</strain>
    </source>
</reference>
<feature type="compositionally biased region" description="Basic and acidic residues" evidence="1">
    <location>
        <begin position="41"/>
        <end position="53"/>
    </location>
</feature>
<dbReference type="AlphaFoldDB" id="G8X1I0"/>
<dbReference type="STRING" id="1003195.SCATT_01380"/>
<name>G8X1I0_STREN</name>